<dbReference type="GO" id="GO:0110154">
    <property type="term" value="P:RNA decapping"/>
    <property type="evidence" value="ECO:0007669"/>
    <property type="project" value="TreeGrafter"/>
</dbReference>
<dbReference type="RefSeq" id="WP_086950952.1">
    <property type="nucleotide sequence ID" value="NZ_FWFD01000008.1"/>
</dbReference>
<dbReference type="OrthoDB" id="384253at2"/>
<dbReference type="GO" id="GO:0004722">
    <property type="term" value="F:protein serine/threonine phosphatase activity"/>
    <property type="evidence" value="ECO:0007669"/>
    <property type="project" value="UniProtKB-EC"/>
</dbReference>
<protein>
    <submittedName>
        <fullName evidence="2">Serine/threonine protein phosphatase</fullName>
        <ecNumber evidence="2">3.1.3.16</ecNumber>
    </submittedName>
</protein>
<dbReference type="InterPro" id="IPR029052">
    <property type="entry name" value="Metallo-depent_PP-like"/>
</dbReference>
<reference evidence="3" key="1">
    <citation type="submission" date="2017-02" db="EMBL/GenBank/DDBJ databases">
        <authorList>
            <person name="Dridi B."/>
        </authorList>
    </citation>
    <scope>NUCLEOTIDE SEQUENCE [LARGE SCALE GENOMIC DNA]</scope>
    <source>
        <strain evidence="3">bH819</strain>
    </source>
</reference>
<dbReference type="Proteomes" id="UP000195918">
    <property type="component" value="Unassembled WGS sequence"/>
</dbReference>
<gene>
    <name evidence="2" type="ORF">FM121_04405</name>
</gene>
<evidence type="ECO:0000313" key="3">
    <source>
        <dbReference type="Proteomes" id="UP000195918"/>
    </source>
</evidence>
<dbReference type="SUPFAM" id="SSF56300">
    <property type="entry name" value="Metallo-dependent phosphatases"/>
    <property type="match status" value="1"/>
</dbReference>
<keyword evidence="3" id="KW-1185">Reference proteome</keyword>
<dbReference type="GO" id="GO:0008803">
    <property type="term" value="F:bis(5'-nucleosyl)-tetraphosphatase (symmetrical) activity"/>
    <property type="evidence" value="ECO:0007669"/>
    <property type="project" value="TreeGrafter"/>
</dbReference>
<dbReference type="InterPro" id="IPR004843">
    <property type="entry name" value="Calcineurin-like_PHP"/>
</dbReference>
<evidence type="ECO:0000313" key="2">
    <source>
        <dbReference type="EMBL" id="SLM85315.1"/>
    </source>
</evidence>
<dbReference type="PANTHER" id="PTHR42850:SF4">
    <property type="entry name" value="ZINC-DEPENDENT ENDOPOLYPHOSPHATASE"/>
    <property type="match status" value="1"/>
</dbReference>
<dbReference type="Pfam" id="PF00149">
    <property type="entry name" value="Metallophos"/>
    <property type="match status" value="1"/>
</dbReference>
<accession>A0A1X6WM19</accession>
<keyword evidence="2" id="KW-0378">Hydrolase</keyword>
<name>A0A1X6WM19_9ENTE</name>
<feature type="domain" description="Calcineurin-like phosphoesterase" evidence="1">
    <location>
        <begin position="6"/>
        <end position="194"/>
    </location>
</feature>
<dbReference type="GO" id="GO:0005737">
    <property type="term" value="C:cytoplasm"/>
    <property type="evidence" value="ECO:0007669"/>
    <property type="project" value="TreeGrafter"/>
</dbReference>
<sequence length="243" mass="28552">MRKYLFVISDIHGEYELFKSLLNHVDENLHQLVLIGDLLDRGKKSKECLFLGSELVKNKRAVYLRGNHEQLFLDFLKDPEKRYPNYLLNGGGETIESLLHEGALEEYSPTEISMMIQTRYKKLLIFLESLPYYFEWRDYVCVHAGVNLLLKDWQDTSERDCLWIREPFHRLPNKTNKKIVFGHTPTSYLYKDNSQTSLWLFDDKIGIDGGGVYGGSIHGVIFSDKKIIQDIEYFNSQKWEPKF</sequence>
<evidence type="ECO:0000259" key="1">
    <source>
        <dbReference type="Pfam" id="PF00149"/>
    </source>
</evidence>
<dbReference type="EC" id="3.1.3.16" evidence="2"/>
<dbReference type="EMBL" id="FWFD01000008">
    <property type="protein sequence ID" value="SLM85315.1"/>
    <property type="molecule type" value="Genomic_DNA"/>
</dbReference>
<dbReference type="AlphaFoldDB" id="A0A1X6WM19"/>
<dbReference type="Gene3D" id="3.60.21.10">
    <property type="match status" value="1"/>
</dbReference>
<dbReference type="PANTHER" id="PTHR42850">
    <property type="entry name" value="METALLOPHOSPHOESTERASE"/>
    <property type="match status" value="1"/>
</dbReference>
<proteinExistence type="predicted"/>
<dbReference type="InterPro" id="IPR050126">
    <property type="entry name" value="Ap4A_hydrolase"/>
</dbReference>
<organism evidence="2 3">
    <name type="scientific">Vagococcus fluvialis bH819</name>
    <dbReference type="NCBI Taxonomy" id="1255619"/>
    <lineage>
        <taxon>Bacteria</taxon>
        <taxon>Bacillati</taxon>
        <taxon>Bacillota</taxon>
        <taxon>Bacilli</taxon>
        <taxon>Lactobacillales</taxon>
        <taxon>Enterococcaceae</taxon>
        <taxon>Vagococcus</taxon>
    </lineage>
</organism>